<protein>
    <submittedName>
        <fullName evidence="2">Uncharacterized protein</fullName>
    </submittedName>
</protein>
<keyword evidence="1" id="KW-0812">Transmembrane</keyword>
<sequence>MLLFGSIRKRRLCLILSLSSISNRLSFRPPLFVNWFVVHGLFFDGWNHLIFFFSGCGFFFSSFGRFRFPFFCMGFFFFSVWW</sequence>
<evidence type="ECO:0000313" key="2">
    <source>
        <dbReference type="EMBL" id="KAG0143790.1"/>
    </source>
</evidence>
<name>A0A9P6NBV0_9BASI</name>
<accession>A0A9P6NBV0</accession>
<gene>
    <name evidence="2" type="ORF">CROQUDRAFT_165245</name>
</gene>
<feature type="transmembrane region" description="Helical" evidence="1">
    <location>
        <begin position="48"/>
        <end position="81"/>
    </location>
</feature>
<evidence type="ECO:0000313" key="3">
    <source>
        <dbReference type="Proteomes" id="UP000886653"/>
    </source>
</evidence>
<reference evidence="2" key="1">
    <citation type="submission" date="2013-11" db="EMBL/GenBank/DDBJ databases">
        <title>Genome sequence of the fusiform rust pathogen reveals effectors for host alternation and coevolution with pine.</title>
        <authorList>
            <consortium name="DOE Joint Genome Institute"/>
            <person name="Smith K."/>
            <person name="Pendleton A."/>
            <person name="Kubisiak T."/>
            <person name="Anderson C."/>
            <person name="Salamov A."/>
            <person name="Aerts A."/>
            <person name="Riley R."/>
            <person name="Clum A."/>
            <person name="Lindquist E."/>
            <person name="Ence D."/>
            <person name="Campbell M."/>
            <person name="Kronenberg Z."/>
            <person name="Feau N."/>
            <person name="Dhillon B."/>
            <person name="Hamelin R."/>
            <person name="Burleigh J."/>
            <person name="Smith J."/>
            <person name="Yandell M."/>
            <person name="Nelson C."/>
            <person name="Grigoriev I."/>
            <person name="Davis J."/>
        </authorList>
    </citation>
    <scope>NUCLEOTIDE SEQUENCE</scope>
    <source>
        <strain evidence="2">G11</strain>
    </source>
</reference>
<keyword evidence="1" id="KW-1133">Transmembrane helix</keyword>
<organism evidence="2 3">
    <name type="scientific">Cronartium quercuum f. sp. fusiforme G11</name>
    <dbReference type="NCBI Taxonomy" id="708437"/>
    <lineage>
        <taxon>Eukaryota</taxon>
        <taxon>Fungi</taxon>
        <taxon>Dikarya</taxon>
        <taxon>Basidiomycota</taxon>
        <taxon>Pucciniomycotina</taxon>
        <taxon>Pucciniomycetes</taxon>
        <taxon>Pucciniales</taxon>
        <taxon>Coleosporiaceae</taxon>
        <taxon>Cronartium</taxon>
    </lineage>
</organism>
<evidence type="ECO:0000256" key="1">
    <source>
        <dbReference type="SAM" id="Phobius"/>
    </source>
</evidence>
<comment type="caution">
    <text evidence="2">The sequence shown here is derived from an EMBL/GenBank/DDBJ whole genome shotgun (WGS) entry which is preliminary data.</text>
</comment>
<dbReference type="EMBL" id="MU167310">
    <property type="protein sequence ID" value="KAG0143790.1"/>
    <property type="molecule type" value="Genomic_DNA"/>
</dbReference>
<dbReference type="Proteomes" id="UP000886653">
    <property type="component" value="Unassembled WGS sequence"/>
</dbReference>
<keyword evidence="3" id="KW-1185">Reference proteome</keyword>
<proteinExistence type="predicted"/>
<keyword evidence="1" id="KW-0472">Membrane</keyword>
<dbReference type="AlphaFoldDB" id="A0A9P6NBV0"/>